<feature type="transmembrane region" description="Helical" evidence="2">
    <location>
        <begin position="683"/>
        <end position="703"/>
    </location>
</feature>
<feature type="compositionally biased region" description="Basic and acidic residues" evidence="1">
    <location>
        <begin position="17"/>
        <end position="26"/>
    </location>
</feature>
<feature type="compositionally biased region" description="Basic and acidic residues" evidence="1">
    <location>
        <begin position="495"/>
        <end position="532"/>
    </location>
</feature>
<feature type="compositionally biased region" description="Acidic residues" evidence="1">
    <location>
        <begin position="260"/>
        <end position="284"/>
    </location>
</feature>
<feature type="compositionally biased region" description="Acidic residues" evidence="1">
    <location>
        <begin position="648"/>
        <end position="661"/>
    </location>
</feature>
<feature type="compositionally biased region" description="Polar residues" evidence="1">
    <location>
        <begin position="805"/>
        <end position="815"/>
    </location>
</feature>
<evidence type="ECO:0000256" key="1">
    <source>
        <dbReference type="SAM" id="MobiDB-lite"/>
    </source>
</evidence>
<dbReference type="PANTHER" id="PTHR34775:SF8">
    <property type="entry name" value="BNAC05G12700D PROTEIN"/>
    <property type="match status" value="1"/>
</dbReference>
<feature type="region of interest" description="Disordered" evidence="1">
    <location>
        <begin position="472"/>
        <end position="664"/>
    </location>
</feature>
<feature type="compositionally biased region" description="Polar residues" evidence="1">
    <location>
        <begin position="617"/>
        <end position="626"/>
    </location>
</feature>
<feature type="region of interest" description="Disordered" evidence="1">
    <location>
        <begin position="748"/>
        <end position="772"/>
    </location>
</feature>
<dbReference type="PANTHER" id="PTHR34775">
    <property type="entry name" value="TRANSMEMBRANE PROTEIN"/>
    <property type="match status" value="1"/>
</dbReference>
<feature type="compositionally biased region" description="Polar residues" evidence="1">
    <location>
        <begin position="64"/>
        <end position="77"/>
    </location>
</feature>
<comment type="caution">
    <text evidence="3">The sequence shown here is derived from an EMBL/GenBank/DDBJ whole genome shotgun (WGS) entry which is preliminary data.</text>
</comment>
<sequence>MDSSSPSIPSRPNPKPRNSETGDLMRRSFRASPFPGKITRGAESGDKENQISDAVVKAPKPSKNFMSPTISAVSKINPSPRKKILSENELSRSFDKSHHHVTQVRSSVTFCDVVSFIGEEDKDKDQIFIGEKKKEEEEEESHDVTVTDMDDSSFDVSPLTASVPFTFPAFEANEVDASVTPYDPKKNYLSPRPQFLHYSPNPRIECKQLEELFTSESSSSETDMSAKESQHEEEVVSPESVEEVAEESQQVEELVLSVEEEGEVTLEESDDEEHLEAVESEEKEEVVVGESTEETRQLSKQSRFKTSKLLGWMLVLGLAYTLLVSSVTLTLPNISQDSHSFEQFSEKLGLWAGSSLVYMGKLISSLREEQGYGPFQFHNLTGVLEETRLSDAVFQPTSGEISVAGSLVDSLDLSFETDTEEESGVTQEPEELESSGEINLEDVYEEDSNELEQESEGGEFTLATVTEVNVGEVYSESLSEEEEEESGGQATDGVEEQREYEKNEVHEHETTSAQNDEKMMEESESNAHHLDDVEPVTEVNVGEVYSESLSEEEEEEESGGQATDGVEEQREYEKNEVHEHETTSAQNDEKMMEESESNAHHLDDVEPAAISGHQQEDTSALANSDSVPEEGGIGETGEASLDVSAETSDVDGNDLEEESGIGEEVSVNAEDWKEILLNNQKKVMVLVSTVMVMLAAVAAFLLANKKAKPVMQEDSEPTTVSDAAKEVNVEHAPVENLIKERFSSLNFQEEEEEEVNDDMKREEVSSSFPSEMSFSFHKDKSLRSCSNRDELKEYQSGGGRKSNDSGESMASSASEYSIGGSVSYGSFTTYEKIQKRSGRKEEEEMVTPVRRSSRIRNHQHSGQ</sequence>
<feature type="compositionally biased region" description="Low complexity" evidence="1">
    <location>
        <begin position="214"/>
        <end position="223"/>
    </location>
</feature>
<protein>
    <submittedName>
        <fullName evidence="3">Uncharacterized protein</fullName>
    </submittedName>
</protein>
<dbReference type="OrthoDB" id="676522at2759"/>
<feature type="region of interest" description="Disordered" evidence="1">
    <location>
        <begin position="214"/>
        <end position="247"/>
    </location>
</feature>
<feature type="compositionally biased region" description="Acidic residues" evidence="1">
    <location>
        <begin position="549"/>
        <end position="558"/>
    </location>
</feature>
<dbReference type="AlphaFoldDB" id="A0A8X7U6V0"/>
<feature type="region of interest" description="Disordered" evidence="1">
    <location>
        <begin position="787"/>
        <end position="863"/>
    </location>
</feature>
<accession>A0A8X7U6V0</accession>
<feature type="region of interest" description="Disordered" evidence="1">
    <location>
        <begin position="1"/>
        <end position="79"/>
    </location>
</feature>
<dbReference type="EMBL" id="JAAMPC010000013">
    <property type="protein sequence ID" value="KAG2268440.1"/>
    <property type="molecule type" value="Genomic_DNA"/>
</dbReference>
<proteinExistence type="predicted"/>
<feature type="region of interest" description="Disordered" evidence="1">
    <location>
        <begin position="416"/>
        <end position="440"/>
    </location>
</feature>
<keyword evidence="2" id="KW-0812">Transmembrane</keyword>
<keyword evidence="2" id="KW-0472">Membrane</keyword>
<evidence type="ECO:0000313" key="3">
    <source>
        <dbReference type="EMBL" id="KAG2268440.1"/>
    </source>
</evidence>
<dbReference type="Proteomes" id="UP000886595">
    <property type="component" value="Unassembled WGS sequence"/>
</dbReference>
<evidence type="ECO:0000256" key="2">
    <source>
        <dbReference type="SAM" id="Phobius"/>
    </source>
</evidence>
<keyword evidence="4" id="KW-1185">Reference proteome</keyword>
<name>A0A8X7U6V0_BRACI</name>
<feature type="region of interest" description="Disordered" evidence="1">
    <location>
        <begin position="260"/>
        <end position="294"/>
    </location>
</feature>
<gene>
    <name evidence="3" type="ORF">Bca52824_062995</name>
</gene>
<evidence type="ECO:0000313" key="4">
    <source>
        <dbReference type="Proteomes" id="UP000886595"/>
    </source>
</evidence>
<feature type="compositionally biased region" description="Basic residues" evidence="1">
    <location>
        <begin position="851"/>
        <end position="863"/>
    </location>
</feature>
<keyword evidence="2" id="KW-1133">Transmembrane helix</keyword>
<feature type="region of interest" description="Disordered" evidence="1">
    <location>
        <begin position="129"/>
        <end position="155"/>
    </location>
</feature>
<organism evidence="3 4">
    <name type="scientific">Brassica carinata</name>
    <name type="common">Ethiopian mustard</name>
    <name type="synonym">Abyssinian cabbage</name>
    <dbReference type="NCBI Taxonomy" id="52824"/>
    <lineage>
        <taxon>Eukaryota</taxon>
        <taxon>Viridiplantae</taxon>
        <taxon>Streptophyta</taxon>
        <taxon>Embryophyta</taxon>
        <taxon>Tracheophyta</taxon>
        <taxon>Spermatophyta</taxon>
        <taxon>Magnoliopsida</taxon>
        <taxon>eudicotyledons</taxon>
        <taxon>Gunneridae</taxon>
        <taxon>Pentapetalae</taxon>
        <taxon>rosids</taxon>
        <taxon>malvids</taxon>
        <taxon>Brassicales</taxon>
        <taxon>Brassicaceae</taxon>
        <taxon>Brassiceae</taxon>
        <taxon>Brassica</taxon>
    </lineage>
</organism>
<reference evidence="3 4" key="1">
    <citation type="submission" date="2020-02" db="EMBL/GenBank/DDBJ databases">
        <authorList>
            <person name="Ma Q."/>
            <person name="Huang Y."/>
            <person name="Song X."/>
            <person name="Pei D."/>
        </authorList>
    </citation>
    <scope>NUCLEOTIDE SEQUENCE [LARGE SCALE GENOMIC DNA]</scope>
    <source>
        <strain evidence="3">Sxm20200214</strain>
        <tissue evidence="3">Leaf</tissue>
    </source>
</reference>
<feature type="compositionally biased region" description="Basic and acidic residues" evidence="1">
    <location>
        <begin position="567"/>
        <end position="604"/>
    </location>
</feature>
<feature type="compositionally biased region" description="Basic and acidic residues" evidence="1">
    <location>
        <begin position="224"/>
        <end position="234"/>
    </location>
</feature>